<dbReference type="Gene3D" id="3.80.10.10">
    <property type="entry name" value="Ribonuclease Inhibitor"/>
    <property type="match status" value="1"/>
</dbReference>
<protein>
    <submittedName>
        <fullName evidence="2">Lysine demethylase 2B</fullName>
    </submittedName>
</protein>
<dbReference type="SUPFAM" id="SSF52047">
    <property type="entry name" value="RNI-like"/>
    <property type="match status" value="1"/>
</dbReference>
<keyword evidence="1" id="KW-0479">Metal-binding</keyword>
<dbReference type="GO" id="GO:0046872">
    <property type="term" value="F:metal ion binding"/>
    <property type="evidence" value="ECO:0007669"/>
    <property type="project" value="UniProtKB-KW"/>
</dbReference>
<evidence type="ECO:0000313" key="3">
    <source>
        <dbReference type="Proteomes" id="UP000593571"/>
    </source>
</evidence>
<dbReference type="GO" id="GO:0008168">
    <property type="term" value="F:methyltransferase activity"/>
    <property type="evidence" value="ECO:0007669"/>
    <property type="project" value="UniProtKB-KW"/>
</dbReference>
<keyword evidence="2" id="KW-0489">Methyltransferase</keyword>
<dbReference type="AlphaFoldDB" id="A0A7J8H004"/>
<keyword evidence="2" id="KW-0808">Transferase</keyword>
<evidence type="ECO:0000313" key="2">
    <source>
        <dbReference type="EMBL" id="KAF6465623.1"/>
    </source>
</evidence>
<proteinExistence type="predicted"/>
<gene>
    <name evidence="2" type="ORF">HJG63_007171</name>
</gene>
<dbReference type="PANTHER" id="PTHR23123">
    <property type="entry name" value="PHD/F-BOX CONTAINING PROTEIN"/>
    <property type="match status" value="1"/>
</dbReference>
<sequence>MLSGIIRRQPVSLDLSWTNISKKQLSWLINRLPGLRDLVLSGCSWIAVSALCSSSCPLLRTLDVQWVEGLKDAQMRDLLSPPTDNRPGEWPGLGCALGVTRRWWNRAVPLGLVFTTDPTWCVSLSLPWPWPFFRACRWVPAAVFGQLWAPGGLRGQRLLRTPTRGAPLPSDRLSFNLFSFGLRPPGTPGSVWLDRVSQESSGVIAPWHQLKPAVTQGRCAVSAPVAPVLLVGTVGSLYIF</sequence>
<keyword evidence="3" id="KW-1185">Reference proteome</keyword>
<organism evidence="2 3">
    <name type="scientific">Rousettus aegyptiacus</name>
    <name type="common">Egyptian fruit bat</name>
    <name type="synonym">Pteropus aegyptiacus</name>
    <dbReference type="NCBI Taxonomy" id="9407"/>
    <lineage>
        <taxon>Eukaryota</taxon>
        <taxon>Metazoa</taxon>
        <taxon>Chordata</taxon>
        <taxon>Craniata</taxon>
        <taxon>Vertebrata</taxon>
        <taxon>Euteleostomi</taxon>
        <taxon>Mammalia</taxon>
        <taxon>Eutheria</taxon>
        <taxon>Laurasiatheria</taxon>
        <taxon>Chiroptera</taxon>
        <taxon>Yinpterochiroptera</taxon>
        <taxon>Pteropodoidea</taxon>
        <taxon>Pteropodidae</taxon>
        <taxon>Rousettinae</taxon>
        <taxon>Rousettus</taxon>
    </lineage>
</organism>
<reference evidence="2 3" key="1">
    <citation type="journal article" date="2020" name="Nature">
        <title>Six reference-quality genomes reveal evolution of bat adaptations.</title>
        <authorList>
            <person name="Jebb D."/>
            <person name="Huang Z."/>
            <person name="Pippel M."/>
            <person name="Hughes G.M."/>
            <person name="Lavrichenko K."/>
            <person name="Devanna P."/>
            <person name="Winkler S."/>
            <person name="Jermiin L.S."/>
            <person name="Skirmuntt E.C."/>
            <person name="Katzourakis A."/>
            <person name="Burkitt-Gray L."/>
            <person name="Ray D.A."/>
            <person name="Sullivan K.A.M."/>
            <person name="Roscito J.G."/>
            <person name="Kirilenko B.M."/>
            <person name="Davalos L.M."/>
            <person name="Corthals A.P."/>
            <person name="Power M.L."/>
            <person name="Jones G."/>
            <person name="Ransome R.D."/>
            <person name="Dechmann D.K.N."/>
            <person name="Locatelli A.G."/>
            <person name="Puechmaille S.J."/>
            <person name="Fedrigo O."/>
            <person name="Jarvis E.D."/>
            <person name="Hiller M."/>
            <person name="Vernes S.C."/>
            <person name="Myers E.W."/>
            <person name="Teeling E.C."/>
        </authorList>
    </citation>
    <scope>NUCLEOTIDE SEQUENCE [LARGE SCALE GENOMIC DNA]</scope>
    <source>
        <strain evidence="2">MRouAeg1</strain>
        <tissue evidence="2">Muscle</tissue>
    </source>
</reference>
<evidence type="ECO:0000256" key="1">
    <source>
        <dbReference type="ARBA" id="ARBA00022723"/>
    </source>
</evidence>
<accession>A0A7J8H004</accession>
<dbReference type="Proteomes" id="UP000593571">
    <property type="component" value="Unassembled WGS sequence"/>
</dbReference>
<dbReference type="InterPro" id="IPR032675">
    <property type="entry name" value="LRR_dom_sf"/>
</dbReference>
<name>A0A7J8H004_ROUAE</name>
<dbReference type="GO" id="GO:0032259">
    <property type="term" value="P:methylation"/>
    <property type="evidence" value="ECO:0007669"/>
    <property type="project" value="UniProtKB-KW"/>
</dbReference>
<comment type="caution">
    <text evidence="2">The sequence shown here is derived from an EMBL/GenBank/DDBJ whole genome shotgun (WGS) entry which is preliminary data.</text>
</comment>
<dbReference type="InterPro" id="IPR050690">
    <property type="entry name" value="JHDM1_Histone_Demethylase"/>
</dbReference>
<dbReference type="EMBL" id="JACASE010000005">
    <property type="protein sequence ID" value="KAF6465623.1"/>
    <property type="molecule type" value="Genomic_DNA"/>
</dbReference>